<accession>A0A480A9Y7</accession>
<dbReference type="PANTHER" id="PTHR38009">
    <property type="entry name" value="CONSERVED HYPOTHETICAL PHAGE TAIL PROTEIN"/>
    <property type="match status" value="1"/>
</dbReference>
<proteinExistence type="predicted"/>
<dbReference type="RefSeq" id="WP_137906581.1">
    <property type="nucleotide sequence ID" value="NZ_BJCF01000003.1"/>
</dbReference>
<dbReference type="NCBIfam" id="TIGR02241">
    <property type="entry name" value="conserved hypothetical phage tail region protein"/>
    <property type="match status" value="1"/>
</dbReference>
<dbReference type="AlphaFoldDB" id="A0A480A9Y7"/>
<name>A0A480A9Y7_9CYAN</name>
<reference evidence="2" key="1">
    <citation type="submission" date="2019-02" db="EMBL/GenBank/DDBJ databases">
        <title>Draft genome sequence of Dolichospermum planctonicum NIES-80.</title>
        <authorList>
            <person name="Yamaguchi H."/>
            <person name="Suzuki S."/>
            <person name="Kawachi M."/>
        </authorList>
    </citation>
    <scope>NUCLEOTIDE SEQUENCE [LARGE SCALE GENOMIC DNA]</scope>
    <source>
        <strain evidence="2">NIES-80</strain>
    </source>
</reference>
<comment type="caution">
    <text evidence="1">The sequence shown here is derived from an EMBL/GenBank/DDBJ whole genome shotgun (WGS) entry which is preliminary data.</text>
</comment>
<evidence type="ECO:0000313" key="1">
    <source>
        <dbReference type="EMBL" id="GCL40766.1"/>
    </source>
</evidence>
<dbReference type="PANTHER" id="PTHR38009:SF1">
    <property type="entry name" value="CONSERVED HYPOTHETICAL PHAGE TAIL PROTEIN"/>
    <property type="match status" value="1"/>
</dbReference>
<dbReference type="EMBL" id="BJCF01000003">
    <property type="protein sequence ID" value="GCL40766.1"/>
    <property type="molecule type" value="Genomic_DNA"/>
</dbReference>
<dbReference type="GO" id="GO:0005198">
    <property type="term" value="F:structural molecule activity"/>
    <property type="evidence" value="ECO:0007669"/>
    <property type="project" value="InterPro"/>
</dbReference>
<dbReference type="Pfam" id="PF06841">
    <property type="entry name" value="Phage_T4_gp19"/>
    <property type="match status" value="1"/>
</dbReference>
<dbReference type="Proteomes" id="UP000299367">
    <property type="component" value="Unassembled WGS sequence"/>
</dbReference>
<dbReference type="InterPro" id="IPR011747">
    <property type="entry name" value="CHP02241"/>
</dbReference>
<dbReference type="OrthoDB" id="73314at2"/>
<evidence type="ECO:0000313" key="2">
    <source>
        <dbReference type="Proteomes" id="UP000299367"/>
    </source>
</evidence>
<protein>
    <submittedName>
        <fullName evidence="1">Phage tail protein</fullName>
    </submittedName>
</protein>
<organism evidence="1 2">
    <name type="scientific">Dolichospermum planctonicum</name>
    <dbReference type="NCBI Taxonomy" id="136072"/>
    <lineage>
        <taxon>Bacteria</taxon>
        <taxon>Bacillati</taxon>
        <taxon>Cyanobacteriota</taxon>
        <taxon>Cyanophyceae</taxon>
        <taxon>Nostocales</taxon>
        <taxon>Aphanizomenonaceae</taxon>
        <taxon>Dolichospermum</taxon>
    </lineage>
</organism>
<sequence>MNPLFTKLNDALKKGSNRSLKEHDPYKSYNFKVEIGGVIEGGFTEITGLSSEIKLESYEEGGVNGFVHQFPKNTTYPNLVFTRGLVSNDLFFTWYKATSKGIIEQKNGTILLLNSQRIPVLSWTFKNAYPVKWEGPTFNASSDEIAIERIELVHQGITKER</sequence>
<dbReference type="InterPro" id="IPR010667">
    <property type="entry name" value="Phage_T4_Gp19"/>
</dbReference>
<gene>
    <name evidence="1" type="ORF">NIES80_04550</name>
</gene>